<name>A0A8S5S274_9CAUD</name>
<feature type="domain" description="YopX protein" evidence="1">
    <location>
        <begin position="52"/>
        <end position="131"/>
    </location>
</feature>
<reference evidence="2" key="1">
    <citation type="journal article" date="2021" name="Proc. Natl. Acad. Sci. U.S.A.">
        <title>A Catalog of Tens of Thousands of Viruses from Human Metagenomes Reveals Hidden Associations with Chronic Diseases.</title>
        <authorList>
            <person name="Tisza M.J."/>
            <person name="Buck C.B."/>
        </authorList>
    </citation>
    <scope>NUCLEOTIDE SEQUENCE</scope>
    <source>
        <strain evidence="2">CtCIv11</strain>
    </source>
</reference>
<sequence>MDTQLCKAKSISSGQWVCGYYVKGLDMYDKEVHLIFEPATIFYSSGETDGFEEIDPKTLCRCTGSHDKNGKLIFENDILNGELYNVVSYGNGENEFLGMNVGWYVQRDNFESWCELNDLEMYEVTGNILDNI</sequence>
<organism evidence="2">
    <name type="scientific">Siphoviridae sp. ctCIv11</name>
    <dbReference type="NCBI Taxonomy" id="2827806"/>
    <lineage>
        <taxon>Viruses</taxon>
        <taxon>Duplodnaviria</taxon>
        <taxon>Heunggongvirae</taxon>
        <taxon>Uroviricota</taxon>
        <taxon>Caudoviricetes</taxon>
    </lineage>
</organism>
<dbReference type="InterPro" id="IPR023385">
    <property type="entry name" value="YopX-like_C"/>
</dbReference>
<dbReference type="Pfam" id="PF09643">
    <property type="entry name" value="YopX"/>
    <property type="match status" value="1"/>
</dbReference>
<accession>A0A8S5S274</accession>
<dbReference type="Gene3D" id="2.30.30.290">
    <property type="entry name" value="YopX-like domains"/>
    <property type="match status" value="1"/>
</dbReference>
<evidence type="ECO:0000313" key="2">
    <source>
        <dbReference type="EMBL" id="DAF45033.1"/>
    </source>
</evidence>
<proteinExistence type="predicted"/>
<dbReference type="SUPFAM" id="SSF159006">
    <property type="entry name" value="YopX-like"/>
    <property type="match status" value="1"/>
</dbReference>
<dbReference type="EMBL" id="BK032513">
    <property type="protein sequence ID" value="DAF45033.1"/>
    <property type="molecule type" value="Genomic_DNA"/>
</dbReference>
<evidence type="ECO:0000259" key="1">
    <source>
        <dbReference type="Pfam" id="PF09643"/>
    </source>
</evidence>
<protein>
    <submittedName>
        <fullName evidence="2">YopX protein</fullName>
    </submittedName>
</protein>
<dbReference type="InterPro" id="IPR019096">
    <property type="entry name" value="YopX_protein"/>
</dbReference>